<protein>
    <submittedName>
        <fullName evidence="2">Uncharacterized protein</fullName>
    </submittedName>
</protein>
<evidence type="ECO:0000313" key="2">
    <source>
        <dbReference type="EMBL" id="KIY48127.1"/>
    </source>
</evidence>
<gene>
    <name evidence="2" type="ORF">FISHEDRAFT_12357</name>
</gene>
<keyword evidence="1" id="KW-1133">Transmembrane helix</keyword>
<keyword evidence="3" id="KW-1185">Reference proteome</keyword>
<feature type="non-terminal residue" evidence="2">
    <location>
        <position position="69"/>
    </location>
</feature>
<dbReference type="EMBL" id="KN881856">
    <property type="protein sequence ID" value="KIY48127.1"/>
    <property type="molecule type" value="Genomic_DNA"/>
</dbReference>
<sequence>VDTLIKEYKIFNLTSALLVSAVMTMFQVESAMTDPITRTTAFLALICALLSVLYGCMYMIRFGTMHAMY</sequence>
<dbReference type="AlphaFoldDB" id="A0A0D7AAU3"/>
<name>A0A0D7AAU3_9AGAR</name>
<proteinExistence type="predicted"/>
<feature type="non-terminal residue" evidence="2">
    <location>
        <position position="1"/>
    </location>
</feature>
<evidence type="ECO:0000313" key="3">
    <source>
        <dbReference type="Proteomes" id="UP000054144"/>
    </source>
</evidence>
<evidence type="ECO:0000256" key="1">
    <source>
        <dbReference type="SAM" id="Phobius"/>
    </source>
</evidence>
<dbReference type="Proteomes" id="UP000054144">
    <property type="component" value="Unassembled WGS sequence"/>
</dbReference>
<organism evidence="2 3">
    <name type="scientific">Fistulina hepatica ATCC 64428</name>
    <dbReference type="NCBI Taxonomy" id="1128425"/>
    <lineage>
        <taxon>Eukaryota</taxon>
        <taxon>Fungi</taxon>
        <taxon>Dikarya</taxon>
        <taxon>Basidiomycota</taxon>
        <taxon>Agaricomycotina</taxon>
        <taxon>Agaricomycetes</taxon>
        <taxon>Agaricomycetidae</taxon>
        <taxon>Agaricales</taxon>
        <taxon>Fistulinaceae</taxon>
        <taxon>Fistulina</taxon>
    </lineage>
</organism>
<keyword evidence="1" id="KW-0812">Transmembrane</keyword>
<accession>A0A0D7AAU3</accession>
<dbReference type="OrthoDB" id="3062801at2759"/>
<feature type="transmembrane region" description="Helical" evidence="1">
    <location>
        <begin position="40"/>
        <end position="60"/>
    </location>
</feature>
<feature type="transmembrane region" description="Helical" evidence="1">
    <location>
        <begin position="10"/>
        <end position="28"/>
    </location>
</feature>
<reference evidence="2 3" key="1">
    <citation type="journal article" date="2015" name="Fungal Genet. Biol.">
        <title>Evolution of novel wood decay mechanisms in Agaricales revealed by the genome sequences of Fistulina hepatica and Cylindrobasidium torrendii.</title>
        <authorList>
            <person name="Floudas D."/>
            <person name="Held B.W."/>
            <person name="Riley R."/>
            <person name="Nagy L.G."/>
            <person name="Koehler G."/>
            <person name="Ransdell A.S."/>
            <person name="Younus H."/>
            <person name="Chow J."/>
            <person name="Chiniquy J."/>
            <person name="Lipzen A."/>
            <person name="Tritt A."/>
            <person name="Sun H."/>
            <person name="Haridas S."/>
            <person name="LaButti K."/>
            <person name="Ohm R.A."/>
            <person name="Kues U."/>
            <person name="Blanchette R.A."/>
            <person name="Grigoriev I.V."/>
            <person name="Minto R.E."/>
            <person name="Hibbett D.S."/>
        </authorList>
    </citation>
    <scope>NUCLEOTIDE SEQUENCE [LARGE SCALE GENOMIC DNA]</scope>
    <source>
        <strain evidence="2 3">ATCC 64428</strain>
    </source>
</reference>
<keyword evidence="1" id="KW-0472">Membrane</keyword>